<dbReference type="Pfam" id="PF13812">
    <property type="entry name" value="PPR_3"/>
    <property type="match status" value="1"/>
</dbReference>
<dbReference type="PANTHER" id="PTHR45717">
    <property type="entry name" value="OS12G0527900 PROTEIN"/>
    <property type="match status" value="1"/>
</dbReference>
<dbReference type="FunFam" id="1.25.40.10:FF:003700">
    <property type="entry name" value="Uncharacterized protein"/>
    <property type="match status" value="1"/>
</dbReference>
<gene>
    <name evidence="4" type="ORF">SVIM_LOCUS870</name>
</gene>
<dbReference type="EMBL" id="CAADRP010000001">
    <property type="protein sequence ID" value="VFU19835.1"/>
    <property type="molecule type" value="Genomic_DNA"/>
</dbReference>
<sequence>MVAADSFLGFIMWSLRRAYACSRRINRSWLGCFRARTAELDRVCHFDNDRAGTCTLENVIFGRYNLSNELNHKPAISAKQYVGSCGYCSKAAMGNDNENDEIGGGIKEFETSGMDEIIEESNAEEMDGDVDEEYGKKKAALELLNTITETPNIVDFFSKFTEEGNELSRGEIYLIMDHLRKKQLYWKALQFSEWLERSKQTDFTERDYACHLDCIAKTLGLWKAEKFIDKIPESFRGKLVYQTLLASCVSVLNIKKAESVFQKMRDLGFPITVDACEQMIIIYKRLEKKKIPNILLMMKDQNIKPSFLTYKLLIDAKCQFNDTTGMEKLVAAMKNEGMELDVFALAVIARHYISMGLKDKADLMLKEIEKRKQKGGGLGARRALLPLYASLGKADEVGRIWNECKADPKQSECIAAIQAWGKLGKVEEAEAVSEMMLQTWKNPTFGYHTSILNVYIDNNLTSKGKDLVEQMGDIGWWAGPLTWDALVRLYIKAGDVEKAHSILLKVARMKRKRPLYTTYIAVMEHYAKRGDIHNTEKLFQSMRELGYTARFKPFEILVDAYINAKTPIYGLRARMKADNLYPKKEFAGKMALVDCFRKAELSNLHD</sequence>
<dbReference type="Pfam" id="PF01535">
    <property type="entry name" value="PPR"/>
    <property type="match status" value="2"/>
</dbReference>
<dbReference type="PANTHER" id="PTHR45717:SF38">
    <property type="entry name" value="PENTACOTRIPEPTIDE-REPEAT REGION OF PRORP DOMAIN-CONTAINING PROTEIN"/>
    <property type="match status" value="1"/>
</dbReference>
<name>A0A6N2JW22_SALVM</name>
<dbReference type="FunFam" id="1.25.40.10:FF:001965">
    <property type="entry name" value="Uncharacterized protein"/>
    <property type="match status" value="1"/>
</dbReference>
<keyword evidence="2" id="KW-0677">Repeat</keyword>
<evidence type="ECO:0000256" key="2">
    <source>
        <dbReference type="ARBA" id="ARBA00022737"/>
    </source>
</evidence>
<dbReference type="InterPro" id="IPR011990">
    <property type="entry name" value="TPR-like_helical_dom_sf"/>
</dbReference>
<evidence type="ECO:0000256" key="3">
    <source>
        <dbReference type="PROSITE-ProRule" id="PRU00708"/>
    </source>
</evidence>
<dbReference type="InterPro" id="IPR002885">
    <property type="entry name" value="PPR_rpt"/>
</dbReference>
<dbReference type="GO" id="GO:0003729">
    <property type="term" value="F:mRNA binding"/>
    <property type="evidence" value="ECO:0007669"/>
    <property type="project" value="UniProtKB-ARBA"/>
</dbReference>
<proteinExistence type="inferred from homology"/>
<comment type="similarity">
    <text evidence="1">Belongs to the PPR family. P subfamily.</text>
</comment>
<organism evidence="4">
    <name type="scientific">Salix viminalis</name>
    <name type="common">Common osier</name>
    <name type="synonym">Basket willow</name>
    <dbReference type="NCBI Taxonomy" id="40686"/>
    <lineage>
        <taxon>Eukaryota</taxon>
        <taxon>Viridiplantae</taxon>
        <taxon>Streptophyta</taxon>
        <taxon>Embryophyta</taxon>
        <taxon>Tracheophyta</taxon>
        <taxon>Spermatophyta</taxon>
        <taxon>Magnoliopsida</taxon>
        <taxon>eudicotyledons</taxon>
        <taxon>Gunneridae</taxon>
        <taxon>Pentapetalae</taxon>
        <taxon>rosids</taxon>
        <taxon>fabids</taxon>
        <taxon>Malpighiales</taxon>
        <taxon>Salicaceae</taxon>
        <taxon>Saliceae</taxon>
        <taxon>Salix</taxon>
    </lineage>
</organism>
<accession>A0A6N2JW22</accession>
<dbReference type="GO" id="GO:0005739">
    <property type="term" value="C:mitochondrion"/>
    <property type="evidence" value="ECO:0007669"/>
    <property type="project" value="TreeGrafter"/>
</dbReference>
<protein>
    <recommendedName>
        <fullName evidence="5">Pentacotripeptide-repeat region of PRORP domain-containing protein</fullName>
    </recommendedName>
</protein>
<reference evidence="4" key="1">
    <citation type="submission" date="2019-03" db="EMBL/GenBank/DDBJ databases">
        <authorList>
            <person name="Mank J."/>
            <person name="Almeida P."/>
        </authorList>
    </citation>
    <scope>NUCLEOTIDE SEQUENCE</scope>
    <source>
        <strain evidence="4">78183</strain>
    </source>
</reference>
<dbReference type="AlphaFoldDB" id="A0A6N2JW22"/>
<evidence type="ECO:0000256" key="1">
    <source>
        <dbReference type="ARBA" id="ARBA00007626"/>
    </source>
</evidence>
<dbReference type="PROSITE" id="PS51375">
    <property type="entry name" value="PPR"/>
    <property type="match status" value="1"/>
</dbReference>
<feature type="repeat" description="PPR" evidence="3">
    <location>
        <begin position="515"/>
        <end position="549"/>
    </location>
</feature>
<evidence type="ECO:0000313" key="4">
    <source>
        <dbReference type="EMBL" id="VFU19835.1"/>
    </source>
</evidence>
<evidence type="ECO:0008006" key="5">
    <source>
        <dbReference type="Google" id="ProtNLM"/>
    </source>
</evidence>
<dbReference type="Gene3D" id="1.25.40.10">
    <property type="entry name" value="Tetratricopeptide repeat domain"/>
    <property type="match status" value="3"/>
</dbReference>
<dbReference type="NCBIfam" id="TIGR00756">
    <property type="entry name" value="PPR"/>
    <property type="match status" value="2"/>
</dbReference>